<dbReference type="PANTHER" id="PTHR12815:SF42">
    <property type="entry name" value="BACTERIAL SURFACE ANTIGEN (D15) DOMAIN-CONTAINING PROTEIN"/>
    <property type="match status" value="1"/>
</dbReference>
<organism evidence="7 8">
    <name type="scientific">Pelagovum pacificum</name>
    <dbReference type="NCBI Taxonomy" id="2588711"/>
    <lineage>
        <taxon>Bacteria</taxon>
        <taxon>Pseudomonadati</taxon>
        <taxon>Pseudomonadota</taxon>
        <taxon>Alphaproteobacteria</taxon>
        <taxon>Rhodobacterales</taxon>
        <taxon>Paracoccaceae</taxon>
        <taxon>Pelagovum</taxon>
    </lineage>
</organism>
<comment type="subcellular location">
    <subcellularLocation>
        <location evidence="1">Membrane</location>
    </subcellularLocation>
</comment>
<reference evidence="7 8" key="1">
    <citation type="submission" date="2019-06" db="EMBL/GenBank/DDBJ databases">
        <title>Genome of new Rhodobacteraceae sp. SM1903.</title>
        <authorList>
            <person name="Ren X."/>
        </authorList>
    </citation>
    <scope>NUCLEOTIDE SEQUENCE [LARGE SCALE GENOMIC DNA]</scope>
    <source>
        <strain evidence="7 8">SM1903</strain>
    </source>
</reference>
<protein>
    <submittedName>
        <fullName evidence="7">Outer membrane protein assembly factor</fullName>
    </submittedName>
</protein>
<feature type="domain" description="Bacterial surface antigen (D15)" evidence="5">
    <location>
        <begin position="317"/>
        <end position="614"/>
    </location>
</feature>
<dbReference type="Proteomes" id="UP000314011">
    <property type="component" value="Unassembled WGS sequence"/>
</dbReference>
<dbReference type="GO" id="GO:0019867">
    <property type="term" value="C:outer membrane"/>
    <property type="evidence" value="ECO:0007669"/>
    <property type="project" value="InterPro"/>
</dbReference>
<dbReference type="AlphaFoldDB" id="A0A5C5G8M9"/>
<proteinExistence type="predicted"/>
<dbReference type="OrthoDB" id="9769707at2"/>
<accession>A0A5C5G8M9</accession>
<dbReference type="Gene3D" id="2.40.160.50">
    <property type="entry name" value="membrane protein fhac: a member of the omp85/tpsb transporter family"/>
    <property type="match status" value="1"/>
</dbReference>
<keyword evidence="3" id="KW-0472">Membrane</keyword>
<dbReference type="Pfam" id="PF01103">
    <property type="entry name" value="Omp85"/>
    <property type="match status" value="1"/>
</dbReference>
<name>A0A5C5G8M9_9RHOB</name>
<dbReference type="InterPro" id="IPR010827">
    <property type="entry name" value="BamA/TamA_POTRA"/>
</dbReference>
<dbReference type="Pfam" id="PF07244">
    <property type="entry name" value="POTRA"/>
    <property type="match status" value="1"/>
</dbReference>
<dbReference type="PANTHER" id="PTHR12815">
    <property type="entry name" value="SORTING AND ASSEMBLY MACHINERY SAMM50 PROTEIN FAMILY MEMBER"/>
    <property type="match status" value="1"/>
</dbReference>
<keyword evidence="8" id="KW-1185">Reference proteome</keyword>
<evidence type="ECO:0000256" key="1">
    <source>
        <dbReference type="ARBA" id="ARBA00004370"/>
    </source>
</evidence>
<evidence type="ECO:0000313" key="7">
    <source>
        <dbReference type="EMBL" id="TNY31079.1"/>
    </source>
</evidence>
<evidence type="ECO:0000259" key="6">
    <source>
        <dbReference type="Pfam" id="PF07244"/>
    </source>
</evidence>
<keyword evidence="2" id="KW-1134">Transmembrane beta strand</keyword>
<evidence type="ECO:0000256" key="4">
    <source>
        <dbReference type="SAM" id="SignalP"/>
    </source>
</evidence>
<comment type="caution">
    <text evidence="7">The sequence shown here is derived from an EMBL/GenBank/DDBJ whole genome shotgun (WGS) entry which is preliminary data.</text>
</comment>
<evidence type="ECO:0000256" key="2">
    <source>
        <dbReference type="ARBA" id="ARBA00022452"/>
    </source>
</evidence>
<dbReference type="InterPro" id="IPR000184">
    <property type="entry name" value="Bac_surfAg_D15"/>
</dbReference>
<feature type="signal peptide" evidence="4">
    <location>
        <begin position="1"/>
        <end position="41"/>
    </location>
</feature>
<keyword evidence="4" id="KW-0732">Signal</keyword>
<feature type="domain" description="POTRA" evidence="6">
    <location>
        <begin position="218"/>
        <end position="270"/>
    </location>
</feature>
<sequence>MRETGVKTVLLALGSHLLKSIAKSTVAAVALLAGAGLPALAQTVEITTTDEDLEDSLSDASLLRSLEDNETEAPAPSDFVSAARADYRRMLTALYNDGYYGGTVSILIDGREASGIEPLDAPSSIGRIQVLVDPGPRFTFGRAVIEPVAPETEVDEGFAPGEPARSGVVRSAVSDVIGGWRDYGHAKADVADQQVTANHAADQLNVDVAIAPGPLLTFGPLVVSGNRRVRTERIIAIAGLPTGERFDPEEIDLATERLRRTGAFSAVSLEEAEEIGPNQTLPIEGLFVEDKLRRVGFGIEVSSVEGLTLSTFWLHRNLLGGAERFRIDGEINGIGAETDEIDYEVDLSFNKPAIWGPDVDLYANLGFGAIQDPAFDLLLAEGEIGLTRIVTPDLTVSGGVGFRAAEVTIDSQTSDYFLLTLPLSAEFDRRNNELNPESGYYIDAELTPFYGVEGSESGARLYSDARYYRSFGNDDRFTLAGRLQFGSVVGPTGADAPADYLFYSGGGGTVRGQEFQSLGVTIDGTDFGGNAFLGAQAEARIGVTDRIEAVAFYDYGQIGEESLPASGDPSHAGVGLGIRYDTGIGPIRLDLATPASGDDAYNSVAVYIGIGQSF</sequence>
<dbReference type="Gene3D" id="3.10.20.310">
    <property type="entry name" value="membrane protein fhac"/>
    <property type="match status" value="1"/>
</dbReference>
<evidence type="ECO:0000256" key="3">
    <source>
        <dbReference type="ARBA" id="ARBA00023136"/>
    </source>
</evidence>
<keyword evidence="2" id="KW-0812">Transmembrane</keyword>
<feature type="chain" id="PRO_5022682620" evidence="4">
    <location>
        <begin position="42"/>
        <end position="614"/>
    </location>
</feature>
<evidence type="ECO:0000259" key="5">
    <source>
        <dbReference type="Pfam" id="PF01103"/>
    </source>
</evidence>
<evidence type="ECO:0000313" key="8">
    <source>
        <dbReference type="Proteomes" id="UP000314011"/>
    </source>
</evidence>
<dbReference type="InterPro" id="IPR039910">
    <property type="entry name" value="D15-like"/>
</dbReference>
<dbReference type="EMBL" id="VFFF01000003">
    <property type="protein sequence ID" value="TNY31079.1"/>
    <property type="molecule type" value="Genomic_DNA"/>
</dbReference>
<gene>
    <name evidence="7" type="ORF">FHY64_17875</name>
</gene>